<reference evidence="9" key="1">
    <citation type="submission" date="2025-08" db="UniProtKB">
        <authorList>
            <consortium name="Ensembl"/>
        </authorList>
    </citation>
    <scope>IDENTIFICATION</scope>
</reference>
<evidence type="ECO:0000256" key="3">
    <source>
        <dbReference type="ARBA" id="ARBA00022525"/>
    </source>
</evidence>
<dbReference type="AlphaFoldDB" id="A0A8C5QE98"/>
<feature type="region of interest" description="Disordered" evidence="8">
    <location>
        <begin position="117"/>
        <end position="137"/>
    </location>
</feature>
<dbReference type="Proteomes" id="UP000694569">
    <property type="component" value="Unplaced"/>
</dbReference>
<keyword evidence="3" id="KW-0964">Secreted</keyword>
<evidence type="ECO:0000256" key="1">
    <source>
        <dbReference type="ARBA" id="ARBA00004167"/>
    </source>
</evidence>
<evidence type="ECO:0000256" key="4">
    <source>
        <dbReference type="ARBA" id="ARBA00022692"/>
    </source>
</evidence>
<protein>
    <submittedName>
        <fullName evidence="9">Uncharacterized protein</fullName>
    </submittedName>
</protein>
<dbReference type="GO" id="GO:0005576">
    <property type="term" value="C:extracellular region"/>
    <property type="evidence" value="ECO:0007669"/>
    <property type="project" value="UniProtKB-SubCell"/>
</dbReference>
<reference evidence="9" key="2">
    <citation type="submission" date="2025-09" db="UniProtKB">
        <authorList>
            <consortium name="Ensembl"/>
        </authorList>
    </citation>
    <scope>IDENTIFICATION</scope>
</reference>
<evidence type="ECO:0000256" key="7">
    <source>
        <dbReference type="ARBA" id="ARBA00023180"/>
    </source>
</evidence>
<feature type="compositionally biased region" description="Basic and acidic residues" evidence="8">
    <location>
        <begin position="117"/>
        <end position="126"/>
    </location>
</feature>
<evidence type="ECO:0000256" key="6">
    <source>
        <dbReference type="ARBA" id="ARBA00023136"/>
    </source>
</evidence>
<evidence type="ECO:0000313" key="10">
    <source>
        <dbReference type="Proteomes" id="UP000694569"/>
    </source>
</evidence>
<evidence type="ECO:0000313" key="9">
    <source>
        <dbReference type="Ensembl" id="ENSLLEP00000035923.1"/>
    </source>
</evidence>
<name>A0A8C5QE98_9ANUR</name>
<accession>A0A8C5QE98</accession>
<dbReference type="InterPro" id="IPR052120">
    <property type="entry name" value="FNDC_type_III_4/5"/>
</dbReference>
<keyword evidence="5" id="KW-1133">Transmembrane helix</keyword>
<dbReference type="Ensembl" id="ENSLLET00000037297.1">
    <property type="protein sequence ID" value="ENSLLEP00000035923.1"/>
    <property type="gene ID" value="ENSLLEG00000022563.1"/>
</dbReference>
<feature type="region of interest" description="Disordered" evidence="8">
    <location>
        <begin position="56"/>
        <end position="83"/>
    </location>
</feature>
<dbReference type="GO" id="GO:0005886">
    <property type="term" value="C:plasma membrane"/>
    <property type="evidence" value="ECO:0007669"/>
    <property type="project" value="TreeGrafter"/>
</dbReference>
<dbReference type="PANTHER" id="PTHR14470:SF2">
    <property type="entry name" value="FIBRONECTIN TYPE III DOMAIN-CONTAINING PROTEIN 4"/>
    <property type="match status" value="1"/>
</dbReference>
<dbReference type="GeneTree" id="ENSGT00390000004923"/>
<keyword evidence="6" id="KW-0472">Membrane</keyword>
<comment type="subcellular location">
    <subcellularLocation>
        <location evidence="1">Membrane</location>
        <topology evidence="1">Single-pass membrane protein</topology>
    </subcellularLocation>
    <subcellularLocation>
        <location evidence="2">Secreted</location>
    </subcellularLocation>
</comment>
<dbReference type="PANTHER" id="PTHR14470">
    <property type="entry name" value="FIBRONECTIN TYPE III DOMAIN-CONTAINING PROTEIN"/>
    <property type="match status" value="1"/>
</dbReference>
<evidence type="ECO:0000256" key="2">
    <source>
        <dbReference type="ARBA" id="ARBA00004613"/>
    </source>
</evidence>
<keyword evidence="7" id="KW-0325">Glycoprotein</keyword>
<sequence length="181" mass="20048">KSYVLLCPSQIANFVGWGDCLPSLFRSEVLCRIECWQGWLPTTCIHQSRLFSDSSHAGKSAHSRAGRGATQEATPRNPSGKITFPDLLKGRKHLSTKINSVIALFCRQYDIIKDNDSNNNKEKAKASSEQSTPERQASGLLRKVIGSGYCIRGQDVGMQWEWGLGASWIGSLLLYKIKGCE</sequence>
<dbReference type="GO" id="GO:0050728">
    <property type="term" value="P:negative regulation of inflammatory response"/>
    <property type="evidence" value="ECO:0007669"/>
    <property type="project" value="TreeGrafter"/>
</dbReference>
<evidence type="ECO:0000256" key="5">
    <source>
        <dbReference type="ARBA" id="ARBA00022989"/>
    </source>
</evidence>
<organism evidence="9 10">
    <name type="scientific">Leptobrachium leishanense</name>
    <name type="common">Leishan spiny toad</name>
    <dbReference type="NCBI Taxonomy" id="445787"/>
    <lineage>
        <taxon>Eukaryota</taxon>
        <taxon>Metazoa</taxon>
        <taxon>Chordata</taxon>
        <taxon>Craniata</taxon>
        <taxon>Vertebrata</taxon>
        <taxon>Euteleostomi</taxon>
        <taxon>Amphibia</taxon>
        <taxon>Batrachia</taxon>
        <taxon>Anura</taxon>
        <taxon>Pelobatoidea</taxon>
        <taxon>Megophryidae</taxon>
        <taxon>Leptobrachium</taxon>
    </lineage>
</organism>
<keyword evidence="4" id="KW-0812">Transmembrane</keyword>
<evidence type="ECO:0000256" key="8">
    <source>
        <dbReference type="SAM" id="MobiDB-lite"/>
    </source>
</evidence>
<keyword evidence="10" id="KW-1185">Reference proteome</keyword>
<proteinExistence type="predicted"/>